<evidence type="ECO:0000259" key="10">
    <source>
        <dbReference type="PROSITE" id="PS51194"/>
    </source>
</evidence>
<comment type="similarity">
    <text evidence="7">Belongs to the DEAD box helicase family.</text>
</comment>
<protein>
    <recommendedName>
        <fullName evidence="1">RNA helicase</fullName>
        <ecNumber evidence="1">3.6.4.13</ecNumber>
    </recommendedName>
</protein>
<keyword evidence="5 7" id="KW-0067">ATP-binding</keyword>
<keyword evidence="4 7" id="KW-0347">Helicase</keyword>
<sequence>MAAYHHIQTFLKGSFAIVESSKQLAMSDDESSNDGDSKHDSENEEEVTADMIAARLRERVRANAAALLDRADNRPARDSITESKPADPVETSVKEKQLEAPKEEDPAKENTEEHHKDSNELTKRLQKLALERQKENKDRLKVIQSDRSSHLTGVKTFQELNLPKHLVDAIFSMGFDRPSAIQEEALPRILAEPPRNLIGQAQSGSGKTAAFTLGMLYRITVDEPATCQALCVTPTRELAIQIVDKAVKPMAANMTGLKIELAISGNHIAKSVGVDAHMVVGTPGKVVDWLKRKIVSPKTIKVFVLDEADNMVDEGGFRANSQQIKKSLPGTCQCLLFSATFPPEVVKFASKMVEDPDKILIEDGPEFLVLDIIKQLWIDTRGYAGGKLMFLADIYSLLTIGQSIIFVGTKAEADTVHKTLSNAGYTCSVLHGAIEAAQRDATMEAFRGGESTVLITTNVLARGVDVDNVCLVVNYDVPIDRDEQPDFETYLHRIGRTGRFGRKGTAINLVSDARSLEVLEAIESHFAKGGKRMINSAPADPEALSEVIEI</sequence>
<evidence type="ECO:0000259" key="9">
    <source>
        <dbReference type="PROSITE" id="PS51192"/>
    </source>
</evidence>
<dbReference type="InterPro" id="IPR014001">
    <property type="entry name" value="Helicase_ATP-bd"/>
</dbReference>
<feature type="compositionally biased region" description="Basic and acidic residues" evidence="8">
    <location>
        <begin position="69"/>
        <end position="121"/>
    </location>
</feature>
<evidence type="ECO:0000256" key="6">
    <source>
        <dbReference type="PROSITE-ProRule" id="PRU00552"/>
    </source>
</evidence>
<evidence type="ECO:0000256" key="3">
    <source>
        <dbReference type="ARBA" id="ARBA00022801"/>
    </source>
</evidence>
<dbReference type="InterPro" id="IPR011545">
    <property type="entry name" value="DEAD/DEAH_box_helicase_dom"/>
</dbReference>
<keyword evidence="2 7" id="KW-0547">Nucleotide-binding</keyword>
<evidence type="ECO:0000259" key="11">
    <source>
        <dbReference type="PROSITE" id="PS51195"/>
    </source>
</evidence>
<feature type="region of interest" description="Disordered" evidence="8">
    <location>
        <begin position="22"/>
        <end position="52"/>
    </location>
</feature>
<dbReference type="Pfam" id="PF00271">
    <property type="entry name" value="Helicase_C"/>
    <property type="match status" value="1"/>
</dbReference>
<dbReference type="PROSITE" id="PS51194">
    <property type="entry name" value="HELICASE_CTER"/>
    <property type="match status" value="1"/>
</dbReference>
<dbReference type="Gene3D" id="3.40.50.300">
    <property type="entry name" value="P-loop containing nucleotide triphosphate hydrolases"/>
    <property type="match status" value="2"/>
</dbReference>
<accession>A0A7S2YTC6</accession>
<evidence type="ECO:0000256" key="4">
    <source>
        <dbReference type="ARBA" id="ARBA00022806"/>
    </source>
</evidence>
<dbReference type="SMART" id="SM00490">
    <property type="entry name" value="HELICc"/>
    <property type="match status" value="1"/>
</dbReference>
<dbReference type="PROSITE" id="PS51195">
    <property type="entry name" value="Q_MOTIF"/>
    <property type="match status" value="1"/>
</dbReference>
<dbReference type="InterPro" id="IPR014014">
    <property type="entry name" value="RNA_helicase_DEAD_Q_motif"/>
</dbReference>
<dbReference type="InterPro" id="IPR001650">
    <property type="entry name" value="Helicase_C-like"/>
</dbReference>
<evidence type="ECO:0000256" key="8">
    <source>
        <dbReference type="SAM" id="MobiDB-lite"/>
    </source>
</evidence>
<feature type="short sequence motif" description="Q motif" evidence="6">
    <location>
        <begin position="155"/>
        <end position="183"/>
    </location>
</feature>
<feature type="domain" description="DEAD-box RNA helicase Q" evidence="11">
    <location>
        <begin position="155"/>
        <end position="183"/>
    </location>
</feature>
<dbReference type="SMART" id="SM00487">
    <property type="entry name" value="DEXDc"/>
    <property type="match status" value="1"/>
</dbReference>
<feature type="domain" description="Helicase C-terminal" evidence="10">
    <location>
        <begin position="390"/>
        <end position="545"/>
    </location>
</feature>
<dbReference type="CDD" id="cd18787">
    <property type="entry name" value="SF2_C_DEAD"/>
    <property type="match status" value="1"/>
</dbReference>
<dbReference type="AlphaFoldDB" id="A0A7S2YTC6"/>
<dbReference type="InterPro" id="IPR000629">
    <property type="entry name" value="RNA-helicase_DEAD-box_CS"/>
</dbReference>
<feature type="region of interest" description="Disordered" evidence="8">
    <location>
        <begin position="67"/>
        <end position="121"/>
    </location>
</feature>
<dbReference type="PANTHER" id="PTHR47958">
    <property type="entry name" value="ATP-DEPENDENT RNA HELICASE DBP3"/>
    <property type="match status" value="1"/>
</dbReference>
<dbReference type="GO" id="GO:0016787">
    <property type="term" value="F:hydrolase activity"/>
    <property type="evidence" value="ECO:0007669"/>
    <property type="project" value="UniProtKB-KW"/>
</dbReference>
<organism evidence="12">
    <name type="scientific">Entomoneis paludosa</name>
    <dbReference type="NCBI Taxonomy" id="265537"/>
    <lineage>
        <taxon>Eukaryota</taxon>
        <taxon>Sar</taxon>
        <taxon>Stramenopiles</taxon>
        <taxon>Ochrophyta</taxon>
        <taxon>Bacillariophyta</taxon>
        <taxon>Bacillariophyceae</taxon>
        <taxon>Bacillariophycidae</taxon>
        <taxon>Entomoneidaceae</taxon>
        <taxon>Entomoneis</taxon>
    </lineage>
</organism>
<evidence type="ECO:0000256" key="2">
    <source>
        <dbReference type="ARBA" id="ARBA00022741"/>
    </source>
</evidence>
<dbReference type="SUPFAM" id="SSF52540">
    <property type="entry name" value="P-loop containing nucleoside triphosphate hydrolases"/>
    <property type="match status" value="1"/>
</dbReference>
<name>A0A7S2YTC6_9STRA</name>
<evidence type="ECO:0000313" key="12">
    <source>
        <dbReference type="EMBL" id="CAD9994498.1"/>
    </source>
</evidence>
<dbReference type="EC" id="3.6.4.13" evidence="1"/>
<gene>
    <name evidence="12" type="ORF">APAL1065_LOCUS26904</name>
</gene>
<proteinExistence type="inferred from homology"/>
<dbReference type="CDD" id="cd17963">
    <property type="entry name" value="DEADc_DDX19_DDX25"/>
    <property type="match status" value="1"/>
</dbReference>
<dbReference type="GO" id="GO:0005524">
    <property type="term" value="F:ATP binding"/>
    <property type="evidence" value="ECO:0007669"/>
    <property type="project" value="UniProtKB-KW"/>
</dbReference>
<reference evidence="12" key="1">
    <citation type="submission" date="2021-01" db="EMBL/GenBank/DDBJ databases">
        <authorList>
            <person name="Corre E."/>
            <person name="Pelletier E."/>
            <person name="Niang G."/>
            <person name="Scheremetjew M."/>
            <person name="Finn R."/>
            <person name="Kale V."/>
            <person name="Holt S."/>
            <person name="Cochrane G."/>
            <person name="Meng A."/>
            <person name="Brown T."/>
            <person name="Cohen L."/>
        </authorList>
    </citation>
    <scope>NUCLEOTIDE SEQUENCE</scope>
    <source>
        <strain evidence="12">CCMP125</strain>
    </source>
</reference>
<feature type="domain" description="Helicase ATP-binding" evidence="9">
    <location>
        <begin position="188"/>
        <end position="359"/>
    </location>
</feature>
<dbReference type="Pfam" id="PF00270">
    <property type="entry name" value="DEAD"/>
    <property type="match status" value="1"/>
</dbReference>
<evidence type="ECO:0000256" key="5">
    <source>
        <dbReference type="ARBA" id="ARBA00022840"/>
    </source>
</evidence>
<evidence type="ECO:0000256" key="7">
    <source>
        <dbReference type="RuleBase" id="RU000492"/>
    </source>
</evidence>
<dbReference type="GO" id="GO:0003724">
    <property type="term" value="F:RNA helicase activity"/>
    <property type="evidence" value="ECO:0007669"/>
    <property type="project" value="UniProtKB-EC"/>
</dbReference>
<dbReference type="EMBL" id="HBHT01040056">
    <property type="protein sequence ID" value="CAD9994498.1"/>
    <property type="molecule type" value="Transcribed_RNA"/>
</dbReference>
<evidence type="ECO:0000256" key="1">
    <source>
        <dbReference type="ARBA" id="ARBA00012552"/>
    </source>
</evidence>
<dbReference type="InterPro" id="IPR027417">
    <property type="entry name" value="P-loop_NTPase"/>
</dbReference>
<dbReference type="GO" id="GO:0003676">
    <property type="term" value="F:nucleic acid binding"/>
    <property type="evidence" value="ECO:0007669"/>
    <property type="project" value="InterPro"/>
</dbReference>
<dbReference type="PROSITE" id="PS00039">
    <property type="entry name" value="DEAD_ATP_HELICASE"/>
    <property type="match status" value="1"/>
</dbReference>
<keyword evidence="3 7" id="KW-0378">Hydrolase</keyword>
<dbReference type="PROSITE" id="PS51192">
    <property type="entry name" value="HELICASE_ATP_BIND_1"/>
    <property type="match status" value="1"/>
</dbReference>